<feature type="domain" description="PAC" evidence="9">
    <location>
        <begin position="584"/>
        <end position="637"/>
    </location>
</feature>
<evidence type="ECO:0000256" key="3">
    <source>
        <dbReference type="ARBA" id="ARBA00022553"/>
    </source>
</evidence>
<feature type="domain" description="PAC" evidence="9">
    <location>
        <begin position="53"/>
        <end position="105"/>
    </location>
</feature>
<dbReference type="InterPro" id="IPR036097">
    <property type="entry name" value="HisK_dim/P_sf"/>
</dbReference>
<sequence length="877" mass="99857">MGHCTYINDRWCRVSGLTLEAAMGDGWQQGIHPEDRQFVTDEWYQSVREDRPFSLEYRFQHPDGVVTWVYGQSVAKCNDDGIVTGYVGTITDISDRKKIEEQMCQLNEQLEAQVEQRTAELKQSQIRLQEAQTFVRLGSWELDVATGEVQWSQELFDIVKIDPEHEVLTFEYLSSYFTPKDIKLRNELVDRAILYAEPFEIDLQIVRTDGTIGYIFSKVKPIVNEAGQVTRLLGIAMDISDRKIAEESLRESEQRFMTLAEAAPVAIFRTNRANECIYVNQFWSQITGQEASAALGHEWVDIIHPDDRASIQAKWMKVLSQNGHYEGEGRSLRPDGTICSYYCQAVPELDEKGEMVGYIGTLTDISDRKQIEAALTESEAKFRRLVEGAKDLIWSTDTQGVFNYLSPQFQTIFGFPPDDWLGKTAIDLIYPEDRDWVISEQMRSIHSEKKVGYIEFRHLHQDGHYSWVTSNSTPIINADGIVVGLQGILTDISDRKKAEQEILENHRLIQQIADSSPNVLYLYDLQEQRNTYTNREILTTLGYSAIAIQEMGAAWLPSVMHPDDFQATLEHFERLKLADDHEIFSHEYRLRHANGQWRYFYSRDLVFSRDAQGQARRIIGTVQDVTDRKLAEAELQQKNLELEALVKLREEALTLREDMSNMIVHDLRNPLSAILLSAEIIQKYGDRPNQQALMAKKAEQILTSCKRLKNMIDSLLLMAKLESGKILLNPVSTDLYELGNSILNDFELSAQSQKIELKAELPDPGNSIFIDGIILRRVIENLISNALKFSPSNSQVWLQIEYLPENHLRVKVLDNGPGVSPDQAEDIFKKFEIGTVKANVSQIGLGLAFCKMAVEAQGGTLAITPNQPQGSIFTVEI</sequence>
<keyword evidence="3" id="KW-0597">Phosphoprotein</keyword>
<feature type="domain" description="PAC" evidence="9">
    <location>
        <begin position="452"/>
        <end position="504"/>
    </location>
</feature>
<dbReference type="PROSITE" id="PS50112">
    <property type="entry name" value="PAS"/>
    <property type="match status" value="3"/>
</dbReference>
<reference evidence="10" key="1">
    <citation type="submission" date="2021-04" db="EMBL/GenBank/DDBJ databases">
        <title>Genome sequence of Woronichinia naegeliana from Washington state freshwater lake bloom.</title>
        <authorList>
            <person name="Dreher T.W."/>
        </authorList>
    </citation>
    <scope>NUCLEOTIDE SEQUENCE</scope>
    <source>
        <strain evidence="10">WA131</strain>
    </source>
</reference>
<dbReference type="CDD" id="cd00082">
    <property type="entry name" value="HisKA"/>
    <property type="match status" value="1"/>
</dbReference>
<dbReference type="Gene3D" id="3.30.565.10">
    <property type="entry name" value="Histidine kinase-like ATPase, C-terminal domain"/>
    <property type="match status" value="1"/>
</dbReference>
<dbReference type="InterPro" id="IPR003661">
    <property type="entry name" value="HisK_dim/P_dom"/>
</dbReference>
<dbReference type="InterPro" id="IPR001610">
    <property type="entry name" value="PAC"/>
</dbReference>
<feature type="domain" description="PAC" evidence="9">
    <location>
        <begin position="199"/>
        <end position="251"/>
    </location>
</feature>
<protein>
    <recommendedName>
        <fullName evidence="2">histidine kinase</fullName>
        <ecNumber evidence="2">2.7.13.3</ecNumber>
    </recommendedName>
</protein>
<dbReference type="InterPro" id="IPR000014">
    <property type="entry name" value="PAS"/>
</dbReference>
<dbReference type="Gene3D" id="3.30.450.20">
    <property type="entry name" value="PAS domain"/>
    <property type="match status" value="5"/>
</dbReference>
<keyword evidence="5" id="KW-0418">Kinase</keyword>
<dbReference type="KEGG" id="wna:KA717_14830"/>
<dbReference type="SMART" id="SM00091">
    <property type="entry name" value="PAS"/>
    <property type="match status" value="3"/>
</dbReference>
<evidence type="ECO:0000256" key="4">
    <source>
        <dbReference type="ARBA" id="ARBA00022679"/>
    </source>
</evidence>
<dbReference type="EC" id="2.7.13.3" evidence="2"/>
<accession>A0A977L199</accession>
<dbReference type="InterPro" id="IPR013655">
    <property type="entry name" value="PAS_fold_3"/>
</dbReference>
<feature type="domain" description="Histidine kinase" evidence="7">
    <location>
        <begin position="662"/>
        <end position="877"/>
    </location>
</feature>
<dbReference type="EMBL" id="CP073041">
    <property type="protein sequence ID" value="UXE63734.1"/>
    <property type="molecule type" value="Genomic_DNA"/>
</dbReference>
<dbReference type="InterPro" id="IPR005467">
    <property type="entry name" value="His_kinase_dom"/>
</dbReference>
<evidence type="ECO:0000256" key="2">
    <source>
        <dbReference type="ARBA" id="ARBA00012438"/>
    </source>
</evidence>
<evidence type="ECO:0000259" key="9">
    <source>
        <dbReference type="PROSITE" id="PS50113"/>
    </source>
</evidence>
<dbReference type="Gene3D" id="1.10.287.130">
    <property type="match status" value="1"/>
</dbReference>
<evidence type="ECO:0000256" key="1">
    <source>
        <dbReference type="ARBA" id="ARBA00000085"/>
    </source>
</evidence>
<organism evidence="10">
    <name type="scientific">Woronichinia naegeliana WA131</name>
    <dbReference type="NCBI Taxonomy" id="2824559"/>
    <lineage>
        <taxon>Bacteria</taxon>
        <taxon>Bacillati</taxon>
        <taxon>Cyanobacteriota</taxon>
        <taxon>Cyanophyceae</taxon>
        <taxon>Synechococcales</taxon>
        <taxon>Coelosphaeriaceae</taxon>
        <taxon>Woronichinia</taxon>
    </lineage>
</organism>
<dbReference type="NCBIfam" id="TIGR00229">
    <property type="entry name" value="sensory_box"/>
    <property type="match status" value="4"/>
</dbReference>
<keyword evidence="4" id="KW-0808">Transferase</keyword>
<dbReference type="InterPro" id="IPR004358">
    <property type="entry name" value="Sig_transdc_His_kin-like_C"/>
</dbReference>
<dbReference type="Pfam" id="PF02518">
    <property type="entry name" value="HATPase_c"/>
    <property type="match status" value="1"/>
</dbReference>
<dbReference type="Pfam" id="PF08447">
    <property type="entry name" value="PAS_3"/>
    <property type="match status" value="5"/>
</dbReference>
<dbReference type="Pfam" id="PF00512">
    <property type="entry name" value="HisKA"/>
    <property type="match status" value="1"/>
</dbReference>
<evidence type="ECO:0000259" key="8">
    <source>
        <dbReference type="PROSITE" id="PS50112"/>
    </source>
</evidence>
<feature type="domain" description="PAC" evidence="9">
    <location>
        <begin position="325"/>
        <end position="377"/>
    </location>
</feature>
<comment type="catalytic activity">
    <reaction evidence="1">
        <text>ATP + protein L-histidine = ADP + protein N-phospho-L-histidine.</text>
        <dbReference type="EC" id="2.7.13.3"/>
    </reaction>
</comment>
<dbReference type="InterPro" id="IPR000700">
    <property type="entry name" value="PAS-assoc_C"/>
</dbReference>
<dbReference type="SMART" id="SM00086">
    <property type="entry name" value="PAC"/>
    <property type="match status" value="5"/>
</dbReference>
<proteinExistence type="predicted"/>
<dbReference type="PRINTS" id="PR00344">
    <property type="entry name" value="BCTRLSENSOR"/>
</dbReference>
<dbReference type="InterPro" id="IPR035965">
    <property type="entry name" value="PAS-like_dom_sf"/>
</dbReference>
<dbReference type="SMART" id="SM00388">
    <property type="entry name" value="HisKA"/>
    <property type="match status" value="1"/>
</dbReference>
<feature type="domain" description="PAS" evidence="8">
    <location>
        <begin position="1"/>
        <end position="50"/>
    </location>
</feature>
<gene>
    <name evidence="10" type="ORF">KA717_14830</name>
</gene>
<feature type="domain" description="PAS" evidence="8">
    <location>
        <begin position="252"/>
        <end position="322"/>
    </location>
</feature>
<evidence type="ECO:0000313" key="10">
    <source>
        <dbReference type="EMBL" id="UXE63734.1"/>
    </source>
</evidence>
<dbReference type="PANTHER" id="PTHR43304:SF1">
    <property type="entry name" value="PAC DOMAIN-CONTAINING PROTEIN"/>
    <property type="match status" value="1"/>
</dbReference>
<dbReference type="CDD" id="cd00130">
    <property type="entry name" value="PAS"/>
    <property type="match status" value="5"/>
</dbReference>
<dbReference type="InterPro" id="IPR052162">
    <property type="entry name" value="Sensor_kinase/Photoreceptor"/>
</dbReference>
<dbReference type="PROSITE" id="PS50109">
    <property type="entry name" value="HIS_KIN"/>
    <property type="match status" value="1"/>
</dbReference>
<dbReference type="InterPro" id="IPR003594">
    <property type="entry name" value="HATPase_dom"/>
</dbReference>
<keyword evidence="6" id="KW-0902">Two-component regulatory system</keyword>
<evidence type="ECO:0000259" key="7">
    <source>
        <dbReference type="PROSITE" id="PS50109"/>
    </source>
</evidence>
<dbReference type="PROSITE" id="PS50113">
    <property type="entry name" value="PAC"/>
    <property type="match status" value="5"/>
</dbReference>
<dbReference type="SUPFAM" id="SSF47384">
    <property type="entry name" value="Homodimeric domain of signal transducing histidine kinase"/>
    <property type="match status" value="1"/>
</dbReference>
<evidence type="ECO:0000256" key="6">
    <source>
        <dbReference type="ARBA" id="ARBA00023012"/>
    </source>
</evidence>
<dbReference type="SUPFAM" id="SSF55785">
    <property type="entry name" value="PYP-like sensor domain (PAS domain)"/>
    <property type="match status" value="5"/>
</dbReference>
<feature type="domain" description="PAS" evidence="8">
    <location>
        <begin position="378"/>
        <end position="448"/>
    </location>
</feature>
<dbReference type="InterPro" id="IPR036890">
    <property type="entry name" value="HATPase_C_sf"/>
</dbReference>
<dbReference type="Proteomes" id="UP001065613">
    <property type="component" value="Chromosome"/>
</dbReference>
<dbReference type="GO" id="GO:0000155">
    <property type="term" value="F:phosphorelay sensor kinase activity"/>
    <property type="evidence" value="ECO:0007669"/>
    <property type="project" value="InterPro"/>
</dbReference>
<dbReference type="Gene3D" id="2.10.70.100">
    <property type="match status" value="1"/>
</dbReference>
<name>A0A977L199_9CYAN</name>
<evidence type="ECO:0000256" key="5">
    <source>
        <dbReference type="ARBA" id="ARBA00022777"/>
    </source>
</evidence>
<dbReference type="PANTHER" id="PTHR43304">
    <property type="entry name" value="PHYTOCHROME-LIKE PROTEIN CPH1"/>
    <property type="match status" value="1"/>
</dbReference>
<dbReference type="SMART" id="SM00387">
    <property type="entry name" value="HATPase_c"/>
    <property type="match status" value="1"/>
</dbReference>
<dbReference type="CDD" id="cd00075">
    <property type="entry name" value="HATPase"/>
    <property type="match status" value="1"/>
</dbReference>
<dbReference type="SUPFAM" id="SSF55874">
    <property type="entry name" value="ATPase domain of HSP90 chaperone/DNA topoisomerase II/histidine kinase"/>
    <property type="match status" value="1"/>
</dbReference>
<dbReference type="AlphaFoldDB" id="A0A977L199"/>